<proteinExistence type="predicted"/>
<dbReference type="PANTHER" id="PTHR15583:SF10">
    <property type="entry name" value="INTERLEUKIN-17 RECEPTOR E-LIKE-RELATED"/>
    <property type="match status" value="1"/>
</dbReference>
<sequence>MFKLLQPKSFTSGEQVFTGTSARQHCPSMKCLLLYLLIILLSQRANMERIERNQDCTWRCSEGLQCKPRPYSPLSLSHCKNQPVSSAVFYNVMLSTVLGCEGRKCSLQLKIATSVNITGKIRGVSVCVDSAGMMGHCQIYNFGHAGRENFTGKQADVQVKCVPVRPGQHVFVTLKTVPNYCKAVRMQRYVVPECSHKDIRDIVSECITGKLNYTVDKGRREIIVAVTDAPLNTDYNLRLCHKRSVICAGEGTHKTIKPQDLQRSITFQYSKALPCLCIEGWPARVDARRVQACPFRNDLEELWSGITYDPNKEELIWEPLCPIKASVSLCHADGENRCRDLGDVIYSEGQQVIFSSVDPHPMLCTKFTTEVGTWIKCPFIKGNFSVWSAKLKSKHGHRWAEIVSWVKANFSVSLCETKPFSQCKPTERITTQTLVDKMRHTTFNLSRGACEMCVCIQVQRVDVQFSVPVLQCDLECSNWCRDQERSYYGKFEKIIVPAAVFLTVLLAAAFIAKMTIKDGSKRTLWKKLSERDSDTCLYSK</sequence>
<keyword evidence="8" id="KW-1185">Reference proteome</keyword>
<comment type="caution">
    <text evidence="7">The sequence shown here is derived from an EMBL/GenBank/DDBJ whole genome shotgun (WGS) entry which is preliminary data.</text>
</comment>
<feature type="transmembrane region" description="Helical" evidence="4">
    <location>
        <begin position="494"/>
        <end position="512"/>
    </location>
</feature>
<evidence type="ECO:0000256" key="2">
    <source>
        <dbReference type="ARBA" id="ARBA00022475"/>
    </source>
</evidence>
<feature type="domain" description="Interleukin-17 receptor C/E N-terminal" evidence="6">
    <location>
        <begin position="156"/>
        <end position="379"/>
    </location>
</feature>
<name>A0A9W7X181_TRIRA</name>
<evidence type="ECO:0000256" key="5">
    <source>
        <dbReference type="SAM" id="SignalP"/>
    </source>
</evidence>
<evidence type="ECO:0000259" key="6">
    <source>
        <dbReference type="Pfam" id="PF15037"/>
    </source>
</evidence>
<accession>A0A9W7X181</accession>
<reference evidence="7" key="1">
    <citation type="submission" date="2021-02" db="EMBL/GenBank/DDBJ databases">
        <title>Comparative genomics reveals that relaxation of natural selection precedes convergent phenotypic evolution of cavefish.</title>
        <authorList>
            <person name="Peng Z."/>
        </authorList>
    </citation>
    <scope>NUCLEOTIDE SEQUENCE</scope>
    <source>
        <tissue evidence="7">Muscle</tissue>
    </source>
</reference>
<dbReference type="Pfam" id="PF15037">
    <property type="entry name" value="IL17_R_N"/>
    <property type="match status" value="1"/>
</dbReference>
<feature type="signal peptide" evidence="5">
    <location>
        <begin position="1"/>
        <end position="47"/>
    </location>
</feature>
<keyword evidence="4" id="KW-0812">Transmembrane</keyword>
<evidence type="ECO:0000313" key="7">
    <source>
        <dbReference type="EMBL" id="KAI7811929.1"/>
    </source>
</evidence>
<keyword evidence="4" id="KW-1133">Transmembrane helix</keyword>
<gene>
    <name evidence="7" type="ORF">IRJ41_022203</name>
</gene>
<keyword evidence="2" id="KW-1003">Cell membrane</keyword>
<organism evidence="7 8">
    <name type="scientific">Triplophysa rosa</name>
    <name type="common">Cave loach</name>
    <dbReference type="NCBI Taxonomy" id="992332"/>
    <lineage>
        <taxon>Eukaryota</taxon>
        <taxon>Metazoa</taxon>
        <taxon>Chordata</taxon>
        <taxon>Craniata</taxon>
        <taxon>Vertebrata</taxon>
        <taxon>Euteleostomi</taxon>
        <taxon>Actinopterygii</taxon>
        <taxon>Neopterygii</taxon>
        <taxon>Teleostei</taxon>
        <taxon>Ostariophysi</taxon>
        <taxon>Cypriniformes</taxon>
        <taxon>Nemacheilidae</taxon>
        <taxon>Triplophysa</taxon>
    </lineage>
</organism>
<dbReference type="InterPro" id="IPR038683">
    <property type="entry name" value="IL17RA/B_FnIII-like_1_sf"/>
</dbReference>
<keyword evidence="3 5" id="KW-0732">Signal</keyword>
<evidence type="ECO:0000256" key="3">
    <source>
        <dbReference type="ARBA" id="ARBA00022729"/>
    </source>
</evidence>
<dbReference type="Proteomes" id="UP001059041">
    <property type="component" value="Linkage Group LG3"/>
</dbReference>
<dbReference type="AlphaFoldDB" id="A0A9W7X181"/>
<evidence type="ECO:0000256" key="1">
    <source>
        <dbReference type="ARBA" id="ARBA00004251"/>
    </source>
</evidence>
<dbReference type="InterPro" id="IPR039465">
    <property type="entry name" value="IL-17_rcpt-like"/>
</dbReference>
<dbReference type="PANTHER" id="PTHR15583">
    <property type="entry name" value="INTERLEUKIN-17 RECEPTOR"/>
    <property type="match status" value="1"/>
</dbReference>
<comment type="subcellular location">
    <subcellularLocation>
        <location evidence="1">Cell membrane</location>
        <topology evidence="1">Single-pass type I membrane protein</topology>
    </subcellularLocation>
</comment>
<protein>
    <submittedName>
        <fullName evidence="7">Interleukin-17 receptor E-like</fullName>
    </submittedName>
</protein>
<dbReference type="GO" id="GO:0030368">
    <property type="term" value="F:interleukin-17 receptor activity"/>
    <property type="evidence" value="ECO:0007669"/>
    <property type="project" value="InterPro"/>
</dbReference>
<keyword evidence="4" id="KW-0472">Membrane</keyword>
<evidence type="ECO:0000313" key="8">
    <source>
        <dbReference type="Proteomes" id="UP001059041"/>
    </source>
</evidence>
<dbReference type="Gene3D" id="2.60.40.2160">
    <property type="entry name" value="Interleukin-17 receptor A/B, fibronectin-III-like domain 1"/>
    <property type="match status" value="1"/>
</dbReference>
<dbReference type="EMBL" id="JAFHDT010000003">
    <property type="protein sequence ID" value="KAI7811929.1"/>
    <property type="molecule type" value="Genomic_DNA"/>
</dbReference>
<dbReference type="InterPro" id="IPR027841">
    <property type="entry name" value="IL-17_rcpt_C/E_N"/>
</dbReference>
<evidence type="ECO:0000256" key="4">
    <source>
        <dbReference type="SAM" id="Phobius"/>
    </source>
</evidence>
<keyword evidence="7" id="KW-0675">Receptor</keyword>
<dbReference type="GO" id="GO:0005886">
    <property type="term" value="C:plasma membrane"/>
    <property type="evidence" value="ECO:0007669"/>
    <property type="project" value="UniProtKB-SubCell"/>
</dbReference>
<feature type="chain" id="PRO_5040964718" evidence="5">
    <location>
        <begin position="48"/>
        <end position="540"/>
    </location>
</feature>